<dbReference type="EMBL" id="FTPR01000003">
    <property type="protein sequence ID" value="SIT90809.1"/>
    <property type="molecule type" value="Genomic_DNA"/>
</dbReference>
<name>A0A1R3XHA0_9RHOB</name>
<protein>
    <submittedName>
        <fullName evidence="1">Uncharacterized protein</fullName>
    </submittedName>
</protein>
<evidence type="ECO:0000313" key="2">
    <source>
        <dbReference type="Proteomes" id="UP000186997"/>
    </source>
</evidence>
<sequence length="34" mass="4068">MIVHQFWTTHNPFSLWSLKSKLVLNVPRLRAALY</sequence>
<reference evidence="2" key="1">
    <citation type="submission" date="2017-01" db="EMBL/GenBank/DDBJ databases">
        <authorList>
            <person name="Varghese N."/>
            <person name="Submissions S."/>
        </authorList>
    </citation>
    <scope>NUCLEOTIDE SEQUENCE [LARGE SCALE GENOMIC DNA]</scope>
    <source>
        <strain evidence="2">DSM 29591</strain>
    </source>
</reference>
<keyword evidence="2" id="KW-1185">Reference proteome</keyword>
<organism evidence="1 2">
    <name type="scientific">Yoonia rosea</name>
    <dbReference type="NCBI Taxonomy" id="287098"/>
    <lineage>
        <taxon>Bacteria</taxon>
        <taxon>Pseudomonadati</taxon>
        <taxon>Pseudomonadota</taxon>
        <taxon>Alphaproteobacteria</taxon>
        <taxon>Rhodobacterales</taxon>
        <taxon>Paracoccaceae</taxon>
        <taxon>Yoonia</taxon>
    </lineage>
</organism>
<dbReference type="AlphaFoldDB" id="A0A1R3XHA0"/>
<gene>
    <name evidence="1" type="ORF">SAMN05421665_3235</name>
</gene>
<evidence type="ECO:0000313" key="1">
    <source>
        <dbReference type="EMBL" id="SIT90809.1"/>
    </source>
</evidence>
<dbReference type="Proteomes" id="UP000186997">
    <property type="component" value="Unassembled WGS sequence"/>
</dbReference>
<proteinExistence type="predicted"/>
<accession>A0A1R3XHA0</accession>